<name>A0ABW3KCE1_9GAMM</name>
<dbReference type="Proteomes" id="UP001597048">
    <property type="component" value="Unassembled WGS sequence"/>
</dbReference>
<evidence type="ECO:0000313" key="1">
    <source>
        <dbReference type="EMBL" id="MFD1006779.1"/>
    </source>
</evidence>
<dbReference type="RefSeq" id="WP_379556702.1">
    <property type="nucleotide sequence ID" value="NZ_JBHTJS010000002.1"/>
</dbReference>
<reference evidence="2" key="1">
    <citation type="journal article" date="2019" name="Int. J. Syst. Evol. Microbiol.">
        <title>The Global Catalogue of Microorganisms (GCM) 10K type strain sequencing project: providing services to taxonomists for standard genome sequencing and annotation.</title>
        <authorList>
            <consortium name="The Broad Institute Genomics Platform"/>
            <consortium name="The Broad Institute Genome Sequencing Center for Infectious Disease"/>
            <person name="Wu L."/>
            <person name="Ma J."/>
        </authorList>
    </citation>
    <scope>NUCLEOTIDE SEQUENCE [LARGE SCALE GENOMIC DNA]</scope>
    <source>
        <strain evidence="2">CCUG 60525</strain>
    </source>
</reference>
<accession>A0ABW3KCE1</accession>
<sequence length="166" mass="19166">MLDEFTKTTMLTIDKSIKKSMDHAINNELSNIKDMSVIKSFWANMSMQDEIPKIIIKLTIEENISSQNGPYIIGDMEDLSDLLLNKEESLLFHKLSNAYHDTPELVVGTCEWALLEAQKESDYNRKIVTERMMRCGHDEYYDHSDFGFQAAFDHLRAEYGCYGNGH</sequence>
<organism evidence="1 2">
    <name type="scientific">Oceanisphaera ostreae</name>
    <dbReference type="NCBI Taxonomy" id="914151"/>
    <lineage>
        <taxon>Bacteria</taxon>
        <taxon>Pseudomonadati</taxon>
        <taxon>Pseudomonadota</taxon>
        <taxon>Gammaproteobacteria</taxon>
        <taxon>Aeromonadales</taxon>
        <taxon>Aeromonadaceae</taxon>
        <taxon>Oceanisphaera</taxon>
    </lineage>
</organism>
<comment type="caution">
    <text evidence="1">The sequence shown here is derived from an EMBL/GenBank/DDBJ whole genome shotgun (WGS) entry which is preliminary data.</text>
</comment>
<keyword evidence="2" id="KW-1185">Reference proteome</keyword>
<gene>
    <name evidence="1" type="ORF">ACFQ1C_01170</name>
</gene>
<dbReference type="EMBL" id="JBHTJS010000002">
    <property type="protein sequence ID" value="MFD1006779.1"/>
    <property type="molecule type" value="Genomic_DNA"/>
</dbReference>
<proteinExistence type="predicted"/>
<evidence type="ECO:0000313" key="2">
    <source>
        <dbReference type="Proteomes" id="UP001597048"/>
    </source>
</evidence>
<protein>
    <submittedName>
        <fullName evidence="1">Uncharacterized protein</fullName>
    </submittedName>
</protein>